<dbReference type="AlphaFoldDB" id="A0A7W8E0Y0"/>
<dbReference type="Pfam" id="PF00392">
    <property type="entry name" value="GntR"/>
    <property type="match status" value="1"/>
</dbReference>
<keyword evidence="6" id="KW-1185">Reference proteome</keyword>
<dbReference type="InterPro" id="IPR028978">
    <property type="entry name" value="Chorismate_lyase_/UTRA_dom_sf"/>
</dbReference>
<dbReference type="PROSITE" id="PS50949">
    <property type="entry name" value="HTH_GNTR"/>
    <property type="match status" value="1"/>
</dbReference>
<dbReference type="InterPro" id="IPR036390">
    <property type="entry name" value="WH_DNA-bd_sf"/>
</dbReference>
<dbReference type="PANTHER" id="PTHR44846">
    <property type="entry name" value="MANNOSYL-D-GLYCERATE TRANSPORT/METABOLISM SYSTEM REPRESSOR MNGR-RELATED"/>
    <property type="match status" value="1"/>
</dbReference>
<dbReference type="InterPro" id="IPR000524">
    <property type="entry name" value="Tscrpt_reg_HTH_GntR"/>
</dbReference>
<dbReference type="GO" id="GO:0045892">
    <property type="term" value="P:negative regulation of DNA-templated transcription"/>
    <property type="evidence" value="ECO:0007669"/>
    <property type="project" value="TreeGrafter"/>
</dbReference>
<dbReference type="PANTHER" id="PTHR44846:SF17">
    <property type="entry name" value="GNTR-FAMILY TRANSCRIPTIONAL REGULATOR"/>
    <property type="match status" value="1"/>
</dbReference>
<dbReference type="Pfam" id="PF07702">
    <property type="entry name" value="UTRA"/>
    <property type="match status" value="1"/>
</dbReference>
<keyword evidence="1" id="KW-0805">Transcription regulation</keyword>
<gene>
    <name evidence="5" type="ORF">HNR60_004374</name>
</gene>
<dbReference type="RefSeq" id="WP_184262005.1">
    <property type="nucleotide sequence ID" value="NZ_JACHIH010000040.1"/>
</dbReference>
<dbReference type="CDD" id="cd07377">
    <property type="entry name" value="WHTH_GntR"/>
    <property type="match status" value="1"/>
</dbReference>
<sequence length="261" mass="28485">MRTRWAIVAKLLAQRIAGGEYPLGTVMPNEVDLAEQLGVSRSTVRAALGELQQAGMISRRRNAGTRVESVQPLRGPGSYNQNLATLEDVAQYGAQTNRQVQEIATEVADAKLSALLDCPPGQSWLRVSSLRSSPIASSPPLCWTDVYVAPMFAPIVRERVADYPGLISTLIEDFAGHPTAEIHQTITAIGVPKRLVDPLQVKPGAHALEITRRYLDARDRVFIVSRSIHPADRFSYDSRLKRQSAPSGVYAPSVPPKRLAG</sequence>
<evidence type="ECO:0000256" key="1">
    <source>
        <dbReference type="ARBA" id="ARBA00023015"/>
    </source>
</evidence>
<comment type="caution">
    <text evidence="5">The sequence shown here is derived from an EMBL/GenBank/DDBJ whole genome shotgun (WGS) entry which is preliminary data.</text>
</comment>
<protein>
    <submittedName>
        <fullName evidence="5">DNA-binding GntR family transcriptional regulator</fullName>
    </submittedName>
</protein>
<evidence type="ECO:0000256" key="3">
    <source>
        <dbReference type="ARBA" id="ARBA00023163"/>
    </source>
</evidence>
<dbReference type="PRINTS" id="PR00035">
    <property type="entry name" value="HTHGNTR"/>
</dbReference>
<dbReference type="Gene3D" id="3.40.1410.10">
    <property type="entry name" value="Chorismate lyase-like"/>
    <property type="match status" value="1"/>
</dbReference>
<evidence type="ECO:0000313" key="6">
    <source>
        <dbReference type="Proteomes" id="UP000542353"/>
    </source>
</evidence>
<dbReference type="InterPro" id="IPR036388">
    <property type="entry name" value="WH-like_DNA-bd_sf"/>
</dbReference>
<dbReference type="EMBL" id="JACHIH010000040">
    <property type="protein sequence ID" value="MBB5049593.1"/>
    <property type="molecule type" value="Genomic_DNA"/>
</dbReference>
<dbReference type="InterPro" id="IPR050679">
    <property type="entry name" value="Bact_HTH_transcr_reg"/>
</dbReference>
<dbReference type="Proteomes" id="UP000542353">
    <property type="component" value="Unassembled WGS sequence"/>
</dbReference>
<accession>A0A7W8E0Y0</accession>
<proteinExistence type="predicted"/>
<dbReference type="SUPFAM" id="SSF46785">
    <property type="entry name" value="Winged helix' DNA-binding domain"/>
    <property type="match status" value="1"/>
</dbReference>
<feature type="domain" description="HTH gntR-type" evidence="4">
    <location>
        <begin position="2"/>
        <end position="70"/>
    </location>
</feature>
<name>A0A7W8E0Y0_9BRAD</name>
<dbReference type="SMART" id="SM00345">
    <property type="entry name" value="HTH_GNTR"/>
    <property type="match status" value="1"/>
</dbReference>
<organism evidence="5 6">
    <name type="scientific">Rhodopseudomonas rhenobacensis</name>
    <dbReference type="NCBI Taxonomy" id="87461"/>
    <lineage>
        <taxon>Bacteria</taxon>
        <taxon>Pseudomonadati</taxon>
        <taxon>Pseudomonadota</taxon>
        <taxon>Alphaproteobacteria</taxon>
        <taxon>Hyphomicrobiales</taxon>
        <taxon>Nitrobacteraceae</taxon>
        <taxon>Rhodopseudomonas</taxon>
    </lineage>
</organism>
<dbReference type="SMART" id="SM00866">
    <property type="entry name" value="UTRA"/>
    <property type="match status" value="1"/>
</dbReference>
<evidence type="ECO:0000313" key="5">
    <source>
        <dbReference type="EMBL" id="MBB5049593.1"/>
    </source>
</evidence>
<dbReference type="InterPro" id="IPR011663">
    <property type="entry name" value="UTRA"/>
</dbReference>
<keyword evidence="2 5" id="KW-0238">DNA-binding</keyword>
<dbReference type="GO" id="GO:0003700">
    <property type="term" value="F:DNA-binding transcription factor activity"/>
    <property type="evidence" value="ECO:0007669"/>
    <property type="project" value="InterPro"/>
</dbReference>
<dbReference type="SUPFAM" id="SSF64288">
    <property type="entry name" value="Chorismate lyase-like"/>
    <property type="match status" value="1"/>
</dbReference>
<reference evidence="5 6" key="1">
    <citation type="submission" date="2020-08" db="EMBL/GenBank/DDBJ databases">
        <title>Genomic Encyclopedia of Type Strains, Phase IV (KMG-IV): sequencing the most valuable type-strain genomes for metagenomic binning, comparative biology and taxonomic classification.</title>
        <authorList>
            <person name="Goeker M."/>
        </authorList>
    </citation>
    <scope>NUCLEOTIDE SEQUENCE [LARGE SCALE GENOMIC DNA]</scope>
    <source>
        <strain evidence="5 6">DSM 12706</strain>
    </source>
</reference>
<keyword evidence="3" id="KW-0804">Transcription</keyword>
<evidence type="ECO:0000256" key="2">
    <source>
        <dbReference type="ARBA" id="ARBA00023125"/>
    </source>
</evidence>
<evidence type="ECO:0000259" key="4">
    <source>
        <dbReference type="PROSITE" id="PS50949"/>
    </source>
</evidence>
<dbReference type="GO" id="GO:0003677">
    <property type="term" value="F:DNA binding"/>
    <property type="evidence" value="ECO:0007669"/>
    <property type="project" value="UniProtKB-KW"/>
</dbReference>
<dbReference type="Gene3D" id="1.10.10.10">
    <property type="entry name" value="Winged helix-like DNA-binding domain superfamily/Winged helix DNA-binding domain"/>
    <property type="match status" value="1"/>
</dbReference>